<evidence type="ECO:0000313" key="4">
    <source>
        <dbReference type="Proteomes" id="UP000789342"/>
    </source>
</evidence>
<feature type="compositionally biased region" description="Polar residues" evidence="2">
    <location>
        <begin position="157"/>
        <end position="180"/>
    </location>
</feature>
<keyword evidence="4" id="KW-1185">Reference proteome</keyword>
<feature type="region of interest" description="Disordered" evidence="2">
    <location>
        <begin position="553"/>
        <end position="605"/>
    </location>
</feature>
<evidence type="ECO:0000256" key="1">
    <source>
        <dbReference type="SAM" id="Coils"/>
    </source>
</evidence>
<feature type="non-terminal residue" evidence="3">
    <location>
        <position position="624"/>
    </location>
</feature>
<reference evidence="3" key="1">
    <citation type="submission" date="2021-06" db="EMBL/GenBank/DDBJ databases">
        <authorList>
            <person name="Kallberg Y."/>
            <person name="Tangrot J."/>
            <person name="Rosling A."/>
        </authorList>
    </citation>
    <scope>NUCLEOTIDE SEQUENCE</scope>
    <source>
        <strain evidence="3">CL551</strain>
    </source>
</reference>
<feature type="region of interest" description="Disordered" evidence="2">
    <location>
        <begin position="426"/>
        <end position="445"/>
    </location>
</feature>
<proteinExistence type="predicted"/>
<feature type="coiled-coil region" evidence="1">
    <location>
        <begin position="470"/>
        <end position="526"/>
    </location>
</feature>
<accession>A0A9N9ET42</accession>
<evidence type="ECO:0000313" key="3">
    <source>
        <dbReference type="EMBL" id="CAG8684731.1"/>
    </source>
</evidence>
<organism evidence="3 4">
    <name type="scientific">Acaulospora morrowiae</name>
    <dbReference type="NCBI Taxonomy" id="94023"/>
    <lineage>
        <taxon>Eukaryota</taxon>
        <taxon>Fungi</taxon>
        <taxon>Fungi incertae sedis</taxon>
        <taxon>Mucoromycota</taxon>
        <taxon>Glomeromycotina</taxon>
        <taxon>Glomeromycetes</taxon>
        <taxon>Diversisporales</taxon>
        <taxon>Acaulosporaceae</taxon>
        <taxon>Acaulospora</taxon>
    </lineage>
</organism>
<feature type="region of interest" description="Disordered" evidence="2">
    <location>
        <begin position="152"/>
        <end position="290"/>
    </location>
</feature>
<keyword evidence="1" id="KW-0175">Coiled coil</keyword>
<dbReference type="Proteomes" id="UP000789342">
    <property type="component" value="Unassembled WGS sequence"/>
</dbReference>
<feature type="compositionally biased region" description="Basic and acidic residues" evidence="2">
    <location>
        <begin position="204"/>
        <end position="214"/>
    </location>
</feature>
<dbReference type="EMBL" id="CAJVPV010014422">
    <property type="protein sequence ID" value="CAG8684731.1"/>
    <property type="molecule type" value="Genomic_DNA"/>
</dbReference>
<name>A0A9N9ET42_9GLOM</name>
<gene>
    <name evidence="3" type="ORF">AMORRO_LOCUS11414</name>
</gene>
<feature type="compositionally biased region" description="Polar residues" evidence="2">
    <location>
        <begin position="585"/>
        <end position="605"/>
    </location>
</feature>
<dbReference type="AlphaFoldDB" id="A0A9N9ET42"/>
<sequence>MKVTRLQLGVYNGQGNQQPFCLYLFPLVASLQNEQDTNPKTMIHSPFYRLRDIDTIFFESNTEFMFKTGKIPQIYFETPGYCFYERSGDIFLSARAVGETATRLGNHLLAEFCKYGKEDIISGMADRLLSDITILSRMAPAEAEFEFFSVDSPCPPTTSDHGSRVGSQNNSSSPMQTSHLSPPPVNGKKRMSFEEILHSNDISDDGRCSPRVNERIVSPTGSDKGVATVKQEQSPVYSGGNRSPRSPHSPPSDLQNDLVTNDDTRSRKKRRVAVSPIGSNKIKATSNPEVMEQVRSTLKRHSVAGYNNVGSSQCAWNSNKRNSISRANRNSRNLSVYAPPYNDVHSRSYNPGSGLSNHSPLPMTAPVARSTSNKHSIAGYPLSANSAFKPATKMHPASTSASINGLISPHNVEDTHLVRSPMTSPQVNVQFSSSNSASPMLPTNEQPTKESFIHLFDNLYDTVADTRSLKSTLEEQIRKTTTLLQALQASGTMIESLVRGHFREMQTEVVKDLVRLENRIAKVEERMRHNVNVVGMSPSPPIEADRRLSDISTASSDMGYGHPSSNQNENNESSSRYLLVEQHTHSSPPLSAASLQGEETQQQDYQEALSAIKARLESLERRMS</sequence>
<dbReference type="OrthoDB" id="2138242at2759"/>
<protein>
    <submittedName>
        <fullName evidence="3">3243_t:CDS:1</fullName>
    </submittedName>
</protein>
<feature type="compositionally biased region" description="Low complexity" evidence="2">
    <location>
        <begin position="564"/>
        <end position="575"/>
    </location>
</feature>
<comment type="caution">
    <text evidence="3">The sequence shown here is derived from an EMBL/GenBank/DDBJ whole genome shotgun (WGS) entry which is preliminary data.</text>
</comment>
<evidence type="ECO:0000256" key="2">
    <source>
        <dbReference type="SAM" id="MobiDB-lite"/>
    </source>
</evidence>